<dbReference type="AlphaFoldDB" id="A0A109JJK9"/>
<organism evidence="2 3">
    <name type="scientific">Rhizobium altiplani</name>
    <dbReference type="NCBI Taxonomy" id="1864509"/>
    <lineage>
        <taxon>Bacteria</taxon>
        <taxon>Pseudomonadati</taxon>
        <taxon>Pseudomonadota</taxon>
        <taxon>Alphaproteobacteria</taxon>
        <taxon>Hyphomicrobiales</taxon>
        <taxon>Rhizobiaceae</taxon>
        <taxon>Rhizobium/Agrobacterium group</taxon>
        <taxon>Rhizobium</taxon>
    </lineage>
</organism>
<feature type="signal peptide" evidence="1">
    <location>
        <begin position="1"/>
        <end position="19"/>
    </location>
</feature>
<accession>A0A109JJK9</accession>
<dbReference type="EMBL" id="LNCD01000086">
    <property type="protein sequence ID" value="KWV50054.1"/>
    <property type="molecule type" value="Genomic_DNA"/>
</dbReference>
<protein>
    <submittedName>
        <fullName evidence="2">Uncharacterized protein</fullName>
    </submittedName>
</protein>
<feature type="chain" id="PRO_5007136873" evidence="1">
    <location>
        <begin position="20"/>
        <end position="150"/>
    </location>
</feature>
<dbReference type="Proteomes" id="UP000068164">
    <property type="component" value="Unassembled WGS sequence"/>
</dbReference>
<sequence length="150" mass="16999">MKFRLLAVFLIILPAVSAAQEHKRRFAKYQFFYCAAVHMKLAEVYRKTGLSDAEAFHTSEANFLYEKGKNGLIEIGKSPEDAAERVKKHRDGLDSELQSTPSKISKLCCTSVTHFFQSERAGPKSGVAIATRVTCIHKWYDVCLWRRKAA</sequence>
<comment type="caution">
    <text evidence="2">The sequence shown here is derived from an EMBL/GenBank/DDBJ whole genome shotgun (WGS) entry which is preliminary data.</text>
</comment>
<gene>
    <name evidence="2" type="ORF">AS026_09640</name>
</gene>
<name>A0A109JJK9_9HYPH</name>
<keyword evidence="3" id="KW-1185">Reference proteome</keyword>
<evidence type="ECO:0000313" key="3">
    <source>
        <dbReference type="Proteomes" id="UP000068164"/>
    </source>
</evidence>
<dbReference type="RefSeq" id="WP_062371501.1">
    <property type="nucleotide sequence ID" value="NZ_LNCD01000086.1"/>
</dbReference>
<keyword evidence="1" id="KW-0732">Signal</keyword>
<reference evidence="2 3" key="1">
    <citation type="submission" date="2015-11" db="EMBL/GenBank/DDBJ databases">
        <title>Draft Genome Sequence of the Strain BR 10423 (Rhizobium sp.) isolated from nodules of Mimosa pudica.</title>
        <authorList>
            <person name="Barauna A.C."/>
            <person name="Zilli J.E."/>
            <person name="Simoes-Araujo J.L."/>
            <person name="Reis V.M."/>
            <person name="James E.K."/>
            <person name="Reis F.B.Jr."/>
            <person name="Rouws L.F."/>
            <person name="Passos S.R."/>
            <person name="Gois S.R."/>
        </authorList>
    </citation>
    <scope>NUCLEOTIDE SEQUENCE [LARGE SCALE GENOMIC DNA]</scope>
    <source>
        <strain evidence="2 3">BR10423</strain>
    </source>
</reference>
<evidence type="ECO:0000256" key="1">
    <source>
        <dbReference type="SAM" id="SignalP"/>
    </source>
</evidence>
<evidence type="ECO:0000313" key="2">
    <source>
        <dbReference type="EMBL" id="KWV50054.1"/>
    </source>
</evidence>
<proteinExistence type="predicted"/>
<dbReference type="OrthoDB" id="9919076at2"/>